<dbReference type="GO" id="GO:0005886">
    <property type="term" value="C:plasma membrane"/>
    <property type="evidence" value="ECO:0007669"/>
    <property type="project" value="TreeGrafter"/>
</dbReference>
<dbReference type="EMBL" id="FMXR01000013">
    <property type="protein sequence ID" value="SDB24708.1"/>
    <property type="molecule type" value="Genomic_DNA"/>
</dbReference>
<sequence length="182" mass="19590">MGNIKNTRRIDLSLTVLFSLIIGVLLLVWPIQTSFSVVKIVGVLLLISGIVSLVTFLLSPIGVIRIAGGLVIVIIGIIFIAMPGAVIWLISVLIGILLLVHGVRDFKLAQVMERERVIAMLVSIVTIVLAILLIVNAFAVWSIGLRLVGIALIVDALGDLFLGIKSKGFSASEPIDVEYKEK</sequence>
<organism evidence="2 3">
    <name type="scientific">Eubacterium oxidoreducens</name>
    <dbReference type="NCBI Taxonomy" id="1732"/>
    <lineage>
        <taxon>Bacteria</taxon>
        <taxon>Bacillati</taxon>
        <taxon>Bacillota</taxon>
        <taxon>Clostridia</taxon>
        <taxon>Eubacteriales</taxon>
        <taxon>Eubacteriaceae</taxon>
        <taxon>Eubacterium</taxon>
    </lineage>
</organism>
<feature type="transmembrane region" description="Helical" evidence="1">
    <location>
        <begin position="37"/>
        <end position="58"/>
    </location>
</feature>
<feature type="transmembrane region" description="Helical" evidence="1">
    <location>
        <begin position="87"/>
        <end position="106"/>
    </location>
</feature>
<dbReference type="PANTHER" id="PTHR34989">
    <property type="entry name" value="PROTEIN HDED"/>
    <property type="match status" value="1"/>
</dbReference>
<protein>
    <submittedName>
        <fullName evidence="2">Uncharacterized membrane protein HdeD, DUF308 family</fullName>
    </submittedName>
</protein>
<feature type="transmembrane region" description="Helical" evidence="1">
    <location>
        <begin position="118"/>
        <end position="141"/>
    </location>
</feature>
<keyword evidence="3" id="KW-1185">Reference proteome</keyword>
<dbReference type="RefSeq" id="WP_090174056.1">
    <property type="nucleotide sequence ID" value="NZ_FMXR01000013.1"/>
</dbReference>
<dbReference type="Proteomes" id="UP000199228">
    <property type="component" value="Unassembled WGS sequence"/>
</dbReference>
<keyword evidence="1" id="KW-0472">Membrane</keyword>
<accession>A0A1G6BVS2</accession>
<dbReference type="STRING" id="1732.SAMN02910417_01824"/>
<name>A0A1G6BVS2_EUBOX</name>
<evidence type="ECO:0000256" key="1">
    <source>
        <dbReference type="SAM" id="Phobius"/>
    </source>
</evidence>
<proteinExistence type="predicted"/>
<evidence type="ECO:0000313" key="3">
    <source>
        <dbReference type="Proteomes" id="UP000199228"/>
    </source>
</evidence>
<feature type="transmembrane region" description="Helical" evidence="1">
    <location>
        <begin position="147"/>
        <end position="164"/>
    </location>
</feature>
<reference evidence="2 3" key="1">
    <citation type="submission" date="2016-10" db="EMBL/GenBank/DDBJ databases">
        <authorList>
            <person name="de Groot N.N."/>
        </authorList>
    </citation>
    <scope>NUCLEOTIDE SEQUENCE [LARGE SCALE GENOMIC DNA]</scope>
    <source>
        <strain evidence="2 3">DSM 3217</strain>
    </source>
</reference>
<keyword evidence="1" id="KW-1133">Transmembrane helix</keyword>
<evidence type="ECO:0000313" key="2">
    <source>
        <dbReference type="EMBL" id="SDB24708.1"/>
    </source>
</evidence>
<dbReference type="InterPro" id="IPR052712">
    <property type="entry name" value="Acid_resist_chaperone_HdeD"/>
</dbReference>
<feature type="transmembrane region" description="Helical" evidence="1">
    <location>
        <begin position="12"/>
        <end position="31"/>
    </location>
</feature>
<gene>
    <name evidence="2" type="ORF">SAMN02910417_01824</name>
</gene>
<dbReference type="InterPro" id="IPR005325">
    <property type="entry name" value="DUF308_memb"/>
</dbReference>
<dbReference type="Pfam" id="PF03729">
    <property type="entry name" value="DUF308"/>
    <property type="match status" value="2"/>
</dbReference>
<keyword evidence="1" id="KW-0812">Transmembrane</keyword>
<dbReference type="PANTHER" id="PTHR34989:SF1">
    <property type="entry name" value="PROTEIN HDED"/>
    <property type="match status" value="1"/>
</dbReference>
<dbReference type="AlphaFoldDB" id="A0A1G6BVS2"/>